<feature type="repeat" description="TPR" evidence="1">
    <location>
        <begin position="644"/>
        <end position="677"/>
    </location>
</feature>
<protein>
    <submittedName>
        <fullName evidence="3">Tetratricopeptide repeat protein</fullName>
    </submittedName>
</protein>
<organism evidence="3 4">
    <name type="scientific">Candidatus Ornithobacterium hominis</name>
    <dbReference type="NCBI Taxonomy" id="2497989"/>
    <lineage>
        <taxon>Bacteria</taxon>
        <taxon>Pseudomonadati</taxon>
        <taxon>Bacteroidota</taxon>
        <taxon>Flavobacteriia</taxon>
        <taxon>Flavobacteriales</taxon>
        <taxon>Weeksellaceae</taxon>
        <taxon>Ornithobacterium</taxon>
    </lineage>
</organism>
<dbReference type="PANTHER" id="PTHR12558:SF13">
    <property type="entry name" value="CELL DIVISION CYCLE PROTEIN 27 HOMOLOG"/>
    <property type="match status" value="1"/>
</dbReference>
<evidence type="ECO:0000313" key="4">
    <source>
        <dbReference type="Proteomes" id="UP000262142"/>
    </source>
</evidence>
<evidence type="ECO:0000256" key="1">
    <source>
        <dbReference type="PROSITE-ProRule" id="PRU00339"/>
    </source>
</evidence>
<dbReference type="Gene3D" id="1.25.40.10">
    <property type="entry name" value="Tetratricopeptide repeat domain"/>
    <property type="match status" value="7"/>
</dbReference>
<feature type="signal peptide" evidence="2">
    <location>
        <begin position="1"/>
        <end position="19"/>
    </location>
</feature>
<accession>A0A383TZA3</accession>
<dbReference type="RefSeq" id="WP_119059169.1">
    <property type="nucleotide sequence ID" value="NZ_UNSC01000003.1"/>
</dbReference>
<dbReference type="Pfam" id="PF13174">
    <property type="entry name" value="TPR_6"/>
    <property type="match status" value="1"/>
</dbReference>
<evidence type="ECO:0000313" key="3">
    <source>
        <dbReference type="EMBL" id="SZD72326.1"/>
    </source>
</evidence>
<dbReference type="AlphaFoldDB" id="A0A383TZA3"/>
<dbReference type="SUPFAM" id="SSF48452">
    <property type="entry name" value="TPR-like"/>
    <property type="match status" value="5"/>
</dbReference>
<keyword evidence="1" id="KW-0802">TPR repeat</keyword>
<dbReference type="OrthoDB" id="9814448at2"/>
<dbReference type="PROSITE" id="PS50005">
    <property type="entry name" value="TPR"/>
    <property type="match status" value="4"/>
</dbReference>
<dbReference type="PANTHER" id="PTHR12558">
    <property type="entry name" value="CELL DIVISION CYCLE 16,23,27"/>
    <property type="match status" value="1"/>
</dbReference>
<proteinExistence type="predicted"/>
<feature type="repeat" description="TPR" evidence="1">
    <location>
        <begin position="277"/>
        <end position="310"/>
    </location>
</feature>
<dbReference type="SMART" id="SM00028">
    <property type="entry name" value="TPR"/>
    <property type="match status" value="10"/>
</dbReference>
<gene>
    <name evidence="3" type="ORF">SAMEA104719789_00766</name>
</gene>
<keyword evidence="2" id="KW-0732">Signal</keyword>
<evidence type="ECO:0000256" key="2">
    <source>
        <dbReference type="SAM" id="SignalP"/>
    </source>
</evidence>
<dbReference type="InterPro" id="IPR019734">
    <property type="entry name" value="TPR_rpt"/>
</dbReference>
<sequence length="990" mass="113767">MRKNFLLLSAFGFAGLLQAQISNIDFRENKEFHRAQFLYQEQSYLASQHTFEKYLQKENIATDEEEIAAYFAALTSLINNQDGGQARLMSFQATYPRSSLSQQGTWHLGSYYLSKGDYDKAFDYLSRGNLSDLPAYQQDEFRFKLGYVNFMKDRKNQALNYLKPLTRHAVYGEDAKYYVGHIYYSQRKYDLAQPYFEELQQRNPVFRQRLLPYMVQIKFNDGNYSEAIRLGKEQLAANQEAYLTSEISKIVGESYFHQGQYDQSIPYLEAYTGEMSAADYYQLGYAYYQQKNYEKAISLFNKIVAGEDAMAQIAYYQLGNAYLKTNRKEQALAAFQSAGKMDFDAALQEDAYYHYAKLSYDVGNPYESTPVTLQKYLTQYPSGAHRKEIQNLLVDAYITSGDYRQAVEMLKSIQNKNAEQNKTFQLANYLYATTLYKNGKLNEAKNYFTTARQISADDVVTARAEFWLGEIAYRQGKYGEALNFFKGLENFPKDFNERKELSYQLGYTHYKLKNFPQSEKYFKTYLATNPPREFKADARMRLADSYVGNRNNEQAVAVYEEVEKSNNQMADEAAYSRAIVLGLTKGSAARAQALENFIKAYPVSKFNDQAQLELADTYVDLEQINSANLVLDNLIKHTNADFAAEAHLRKGFIFYIQGQTKEALRQFEKVTEKKPGTKQAIQAIENAKRIYLNNSDYKGFERWVSRFDYYQIDVSEIQTLALDNALKSFDANNYPAAIAALGNLLKDYPQLQKNDQVNYALGESYYQTNQWDAALKPLNAAAAINGNYQSDALLRLAQIYLNKNQITEAKLSLEALYNNTSNLAYQSFAEIHLMRIYAKENNTKATELAQKVLTNSKNETSVREEAELILARELYHNGQKADAEKSYKALENASSTAVRAEALYYKALLLNERKSFEASNQVIFELASKYADQQLWGSQALVVMADNYYQQGDLYQANHTIESILENYKDFPEVSKKAKVLQQKIKAKKK</sequence>
<dbReference type="EMBL" id="UNSC01000003">
    <property type="protein sequence ID" value="SZD72326.1"/>
    <property type="molecule type" value="Genomic_DNA"/>
</dbReference>
<dbReference type="InterPro" id="IPR011990">
    <property type="entry name" value="TPR-like_helical_dom_sf"/>
</dbReference>
<feature type="chain" id="PRO_5017086736" evidence="2">
    <location>
        <begin position="20"/>
        <end position="990"/>
    </location>
</feature>
<dbReference type="Pfam" id="PF13432">
    <property type="entry name" value="TPR_16"/>
    <property type="match status" value="4"/>
</dbReference>
<feature type="repeat" description="TPR" evidence="1">
    <location>
        <begin position="173"/>
        <end position="206"/>
    </location>
</feature>
<feature type="repeat" description="TPR" evidence="1">
    <location>
        <begin position="312"/>
        <end position="345"/>
    </location>
</feature>
<name>A0A383TZA3_9FLAO</name>
<keyword evidence="4" id="KW-1185">Reference proteome</keyword>
<reference evidence="3 4" key="1">
    <citation type="submission" date="2018-09" db="EMBL/GenBank/DDBJ databases">
        <authorList>
            <consortium name="Pathogen Informatics"/>
        </authorList>
    </citation>
    <scope>NUCLEOTIDE SEQUENCE [LARGE SCALE GENOMIC DNA]</scope>
    <source>
        <strain evidence="3 4">OH-22767</strain>
    </source>
</reference>
<dbReference type="Proteomes" id="UP000262142">
    <property type="component" value="Unassembled WGS sequence"/>
</dbReference>